<evidence type="ECO:0000256" key="10">
    <source>
        <dbReference type="HAMAP-Rule" id="MF_00575"/>
    </source>
</evidence>
<feature type="binding site" evidence="10">
    <location>
        <begin position="80"/>
        <end position="81"/>
    </location>
    <ligand>
        <name>substrate</name>
    </ligand>
</feature>
<feature type="binding site" evidence="10">
    <location>
        <position position="11"/>
    </location>
    <ligand>
        <name>Mn(2+)</name>
        <dbReference type="ChEBI" id="CHEBI:29035"/>
        <label>1</label>
    </ligand>
</feature>
<feature type="binding site" evidence="10">
    <location>
        <position position="196"/>
    </location>
    <ligand>
        <name>substrate</name>
    </ligand>
</feature>
<evidence type="ECO:0000256" key="3">
    <source>
        <dbReference type="ARBA" id="ARBA00022519"/>
    </source>
</evidence>
<evidence type="ECO:0000256" key="7">
    <source>
        <dbReference type="ARBA" id="ARBA00023098"/>
    </source>
</evidence>
<comment type="similarity">
    <text evidence="10">Belongs to the LpxH family.</text>
</comment>
<feature type="binding site" evidence="10">
    <location>
        <position position="165"/>
    </location>
    <ligand>
        <name>substrate</name>
    </ligand>
</feature>
<dbReference type="InterPro" id="IPR043461">
    <property type="entry name" value="LpxH-like"/>
</dbReference>
<reference evidence="12 13" key="1">
    <citation type="submission" date="2016-03" db="EMBL/GenBank/DDBJ databases">
        <title>Chemosynthetic sulphur-oxidizing symbionts of marine invertebrate animals are capable of nitrogen fixation.</title>
        <authorList>
            <person name="Petersen J.M."/>
            <person name="Kemper A."/>
            <person name="Gruber-Vodicka H."/>
            <person name="Cardini U."/>
            <person name="Geest Mvander."/>
            <person name="Kleiner M."/>
            <person name="Bulgheresi S."/>
            <person name="Fussmann M."/>
            <person name="Herbold C."/>
            <person name="Seah B.K.B."/>
            <person name="Antony C.Paul."/>
            <person name="Liu D."/>
            <person name="Belitz A."/>
            <person name="Weber M."/>
        </authorList>
    </citation>
    <scope>NUCLEOTIDE SEQUENCE [LARGE SCALE GENOMIC DNA]</scope>
    <source>
        <strain evidence="12">G_D</strain>
    </source>
</reference>
<evidence type="ECO:0000256" key="2">
    <source>
        <dbReference type="ARBA" id="ARBA00022516"/>
    </source>
</evidence>
<keyword evidence="1 10" id="KW-1003">Cell membrane</keyword>
<comment type="pathway">
    <text evidence="10">Glycolipid biosynthesis; lipid IV(A) biosynthesis; lipid IV(A) from (3R)-3-hydroxytetradecanoyl-[acyl-carrier-protein] and UDP-N-acetyl-alpha-D-glucosamine: step 4/6.</text>
</comment>
<evidence type="ECO:0000259" key="11">
    <source>
        <dbReference type="Pfam" id="PF00149"/>
    </source>
</evidence>
<proteinExistence type="inferred from homology"/>
<dbReference type="SUPFAM" id="SSF56300">
    <property type="entry name" value="Metallo-dependent phosphatases"/>
    <property type="match status" value="1"/>
</dbReference>
<evidence type="ECO:0000256" key="4">
    <source>
        <dbReference type="ARBA" id="ARBA00022556"/>
    </source>
</evidence>
<keyword evidence="7 10" id="KW-0443">Lipid metabolism</keyword>
<feature type="binding site" evidence="10">
    <location>
        <position position="42"/>
    </location>
    <ligand>
        <name>Mn(2+)</name>
        <dbReference type="ChEBI" id="CHEBI:29035"/>
        <label>2</label>
    </ligand>
</feature>
<dbReference type="OrthoDB" id="9783283at2"/>
<evidence type="ECO:0000256" key="6">
    <source>
        <dbReference type="ARBA" id="ARBA00022801"/>
    </source>
</evidence>
<gene>
    <name evidence="10" type="primary">lpxH</name>
    <name evidence="12" type="ORF">A3196_08420</name>
</gene>
<dbReference type="AlphaFoldDB" id="A0A1E2UPX0"/>
<dbReference type="NCBIfam" id="TIGR01854">
    <property type="entry name" value="lipid_A_lpxH"/>
    <property type="match status" value="1"/>
</dbReference>
<feature type="binding site" evidence="10">
    <location>
        <position position="198"/>
    </location>
    <ligand>
        <name>Mn(2+)</name>
        <dbReference type="ChEBI" id="CHEBI:29035"/>
        <label>1</label>
    </ligand>
</feature>
<dbReference type="InterPro" id="IPR004843">
    <property type="entry name" value="Calcineurin-like_PHP"/>
</dbReference>
<protein>
    <recommendedName>
        <fullName evidence="10">UDP-2,3-diacylglucosamine hydrolase</fullName>
        <ecNumber evidence="10">3.6.1.54</ecNumber>
    </recommendedName>
    <alternativeName>
        <fullName evidence="10">UDP-2,3-diacylglucosamine diphosphatase</fullName>
    </alternativeName>
</protein>
<feature type="binding site" evidence="10">
    <location>
        <position position="80"/>
    </location>
    <ligand>
        <name>Mn(2+)</name>
        <dbReference type="ChEBI" id="CHEBI:29035"/>
        <label>2</label>
    </ligand>
</feature>
<dbReference type="NCBIfam" id="NF003743">
    <property type="entry name" value="PRK05340.1"/>
    <property type="match status" value="1"/>
</dbReference>
<evidence type="ECO:0000256" key="5">
    <source>
        <dbReference type="ARBA" id="ARBA00022723"/>
    </source>
</evidence>
<dbReference type="EMBL" id="LVJZ01000003">
    <property type="protein sequence ID" value="ODB96777.1"/>
    <property type="molecule type" value="Genomic_DNA"/>
</dbReference>
<keyword evidence="4 10" id="KW-0441">Lipid A biosynthesis</keyword>
<feature type="binding site" evidence="10">
    <location>
        <position position="42"/>
    </location>
    <ligand>
        <name>Mn(2+)</name>
        <dbReference type="ChEBI" id="CHEBI:29035"/>
        <label>1</label>
    </ligand>
</feature>
<feature type="binding site" evidence="10">
    <location>
        <position position="161"/>
    </location>
    <ligand>
        <name>substrate</name>
    </ligand>
</feature>
<accession>A0A1E2UPX0</accession>
<keyword evidence="3 10" id="KW-0997">Cell inner membrane</keyword>
<dbReference type="GO" id="GO:0019897">
    <property type="term" value="C:extrinsic component of plasma membrane"/>
    <property type="evidence" value="ECO:0007669"/>
    <property type="project" value="UniProtKB-UniRule"/>
</dbReference>
<comment type="function">
    <text evidence="10">Hydrolyzes the pyrophosphate bond of UDP-2,3-diacylglucosamine to yield 2,3-diacylglucosamine 1-phosphate (lipid X) and UMP by catalyzing the attack of water at the alpha-P atom. Involved in the biosynthesis of lipid A, a phosphorylated glycolipid that anchors the lipopolysaccharide to the outer membrane of the cell.</text>
</comment>
<feature type="binding site" evidence="10">
    <location>
        <position position="196"/>
    </location>
    <ligand>
        <name>Mn(2+)</name>
        <dbReference type="ChEBI" id="CHEBI:29035"/>
        <label>2</label>
    </ligand>
</feature>
<dbReference type="EC" id="3.6.1.54" evidence="10"/>
<dbReference type="GO" id="GO:0009245">
    <property type="term" value="P:lipid A biosynthetic process"/>
    <property type="evidence" value="ECO:0007669"/>
    <property type="project" value="UniProtKB-UniRule"/>
</dbReference>
<dbReference type="GO" id="GO:0030145">
    <property type="term" value="F:manganese ion binding"/>
    <property type="evidence" value="ECO:0007669"/>
    <property type="project" value="UniProtKB-UniRule"/>
</dbReference>
<evidence type="ECO:0000256" key="1">
    <source>
        <dbReference type="ARBA" id="ARBA00022475"/>
    </source>
</evidence>
<feature type="binding site" evidence="10">
    <location>
        <position position="115"/>
    </location>
    <ligand>
        <name>Mn(2+)</name>
        <dbReference type="ChEBI" id="CHEBI:29035"/>
        <label>2</label>
    </ligand>
</feature>
<dbReference type="GO" id="GO:0008758">
    <property type="term" value="F:UDP-2,3-diacylglucosamine hydrolase activity"/>
    <property type="evidence" value="ECO:0007669"/>
    <property type="project" value="UniProtKB-UniRule"/>
</dbReference>
<keyword evidence="13" id="KW-1185">Reference proteome</keyword>
<dbReference type="UniPathway" id="UPA00359">
    <property type="reaction ID" value="UER00480"/>
</dbReference>
<evidence type="ECO:0000256" key="8">
    <source>
        <dbReference type="ARBA" id="ARBA00023136"/>
    </source>
</evidence>
<dbReference type="InterPro" id="IPR010138">
    <property type="entry name" value="UDP-diacylglucosamine_Hdrlase"/>
</dbReference>
<dbReference type="HAMAP" id="MF_00575">
    <property type="entry name" value="LpxH"/>
    <property type="match status" value="1"/>
</dbReference>
<dbReference type="Proteomes" id="UP000094849">
    <property type="component" value="Unassembled WGS sequence"/>
</dbReference>
<feature type="domain" description="Calcineurin-like phosphoesterase" evidence="11">
    <location>
        <begin position="5"/>
        <end position="200"/>
    </location>
</feature>
<evidence type="ECO:0000256" key="9">
    <source>
        <dbReference type="ARBA" id="ARBA00023211"/>
    </source>
</evidence>
<organism evidence="12 13">
    <name type="scientific">Candidatus Thiodiazotropha endoloripes</name>
    <dbReference type="NCBI Taxonomy" id="1818881"/>
    <lineage>
        <taxon>Bacteria</taxon>
        <taxon>Pseudomonadati</taxon>
        <taxon>Pseudomonadota</taxon>
        <taxon>Gammaproteobacteria</taxon>
        <taxon>Chromatiales</taxon>
        <taxon>Sedimenticolaceae</taxon>
        <taxon>Candidatus Thiodiazotropha</taxon>
    </lineage>
</organism>
<dbReference type="PANTHER" id="PTHR34990:SF1">
    <property type="entry name" value="UDP-2,3-DIACYLGLUCOSAMINE HYDROLASE"/>
    <property type="match status" value="1"/>
</dbReference>
<feature type="binding site" evidence="10">
    <location>
        <position position="9"/>
    </location>
    <ligand>
        <name>Mn(2+)</name>
        <dbReference type="ChEBI" id="CHEBI:29035"/>
        <label>1</label>
    </ligand>
</feature>
<feature type="binding site" evidence="10">
    <location>
        <position position="123"/>
    </location>
    <ligand>
        <name>substrate</name>
    </ligand>
</feature>
<keyword evidence="9 10" id="KW-0464">Manganese</keyword>
<dbReference type="GO" id="GO:0005737">
    <property type="term" value="C:cytoplasm"/>
    <property type="evidence" value="ECO:0007669"/>
    <property type="project" value="InterPro"/>
</dbReference>
<dbReference type="STRING" id="1818881.A3196_08420"/>
<evidence type="ECO:0000313" key="13">
    <source>
        <dbReference type="Proteomes" id="UP000094849"/>
    </source>
</evidence>
<comment type="catalytic activity">
    <reaction evidence="10">
        <text>UDP-2-N,3-O-bis[(3R)-3-hydroxytetradecanoyl]-alpha-D-glucosamine + H2O = 2-N,3-O-bis[(3R)-3-hydroxytetradecanoyl]-alpha-D-glucosaminyl 1-phosphate + UMP + 2 H(+)</text>
        <dbReference type="Rhea" id="RHEA:25213"/>
        <dbReference type="ChEBI" id="CHEBI:15377"/>
        <dbReference type="ChEBI" id="CHEBI:15378"/>
        <dbReference type="ChEBI" id="CHEBI:57865"/>
        <dbReference type="ChEBI" id="CHEBI:57957"/>
        <dbReference type="ChEBI" id="CHEBI:78847"/>
        <dbReference type="EC" id="3.6.1.54"/>
    </reaction>
</comment>
<dbReference type="InterPro" id="IPR029052">
    <property type="entry name" value="Metallo-depent_PP-like"/>
</dbReference>
<dbReference type="RefSeq" id="WP_069004504.1">
    <property type="nucleotide sequence ID" value="NZ_LVJX01000005.1"/>
</dbReference>
<dbReference type="CDD" id="cd07398">
    <property type="entry name" value="MPP_YbbF-LpxH"/>
    <property type="match status" value="1"/>
</dbReference>
<keyword evidence="2 10" id="KW-0444">Lipid biosynthesis</keyword>
<keyword evidence="6 10" id="KW-0378">Hydrolase</keyword>
<keyword evidence="5 10" id="KW-0479">Metal-binding</keyword>
<comment type="cofactor">
    <cofactor evidence="10">
        <name>Mn(2+)</name>
        <dbReference type="ChEBI" id="CHEBI:29035"/>
    </cofactor>
    <text evidence="10">Binds 2 Mn(2+) ions per subunit in a binuclear metal center.</text>
</comment>
<dbReference type="Gene3D" id="3.60.21.10">
    <property type="match status" value="1"/>
</dbReference>
<dbReference type="Pfam" id="PF00149">
    <property type="entry name" value="Metallophos"/>
    <property type="match status" value="1"/>
</dbReference>
<keyword evidence="8 10" id="KW-0472">Membrane</keyword>
<dbReference type="PANTHER" id="PTHR34990">
    <property type="entry name" value="UDP-2,3-DIACYLGLUCOSAMINE HYDROLASE-RELATED"/>
    <property type="match status" value="1"/>
</dbReference>
<comment type="caution">
    <text evidence="12">The sequence shown here is derived from an EMBL/GenBank/DDBJ whole genome shotgun (WGS) entry which is preliminary data.</text>
</comment>
<name>A0A1E2UPX0_9GAMM</name>
<evidence type="ECO:0000313" key="12">
    <source>
        <dbReference type="EMBL" id="ODB96777.1"/>
    </source>
</evidence>
<comment type="subcellular location">
    <subcellularLocation>
        <location evidence="10">Cell inner membrane</location>
        <topology evidence="10">Peripheral membrane protein</topology>
        <orientation evidence="10">Cytoplasmic side</orientation>
    </subcellularLocation>
</comment>
<sequence length="242" mass="27451">MTQQLFISDLHLSAEGADRLQLFLNFLRFRATTAHTLYILGDLFDAWLGDDDKQSIAVEVRQALRQLNESGTELKVMHGNRDFLIGQDFCKASGAQLITDPCLIDLYGTPTLLMHGDLLCTDDREYQAFRKQIRSADFASHFLSLTLDQRIAVAQEYRAKSGEANAQKSDDIMDVNQQAVEYTLQQHQAQRLIHGHTHRPADHHFTLDNHTVTRHVLGEWHGDHAEILCATEDGVTRETITL</sequence>
<feature type="binding site" evidence="10">
    <location>
        <position position="168"/>
    </location>
    <ligand>
        <name>substrate</name>
    </ligand>
</feature>